<dbReference type="STRING" id="42155.A0A0R3Q3Z6"/>
<gene>
    <name evidence="1" type="ORF">BTMF_LOCUS378</name>
</gene>
<dbReference type="Proteomes" id="UP000280834">
    <property type="component" value="Unassembled WGS sequence"/>
</dbReference>
<reference evidence="1 2" key="2">
    <citation type="submission" date="2018-11" db="EMBL/GenBank/DDBJ databases">
        <authorList>
            <consortium name="Pathogen Informatics"/>
        </authorList>
    </citation>
    <scope>NUCLEOTIDE SEQUENCE [LARGE SCALE GENOMIC DNA]</scope>
</reference>
<keyword evidence="2" id="KW-1185">Reference proteome</keyword>
<evidence type="ECO:0000313" key="1">
    <source>
        <dbReference type="EMBL" id="VDO07494.1"/>
    </source>
</evidence>
<dbReference type="AlphaFoldDB" id="A0A0R3Q3Z6"/>
<accession>A0A0R3Q3Z6</accession>
<dbReference type="WBParaSite" id="BTMF_0000101701-mRNA-1">
    <property type="protein sequence ID" value="BTMF_0000101701-mRNA-1"/>
    <property type="gene ID" value="BTMF_0000101701"/>
</dbReference>
<proteinExistence type="predicted"/>
<reference evidence="3" key="1">
    <citation type="submission" date="2017-02" db="UniProtKB">
        <authorList>
            <consortium name="WormBaseParasite"/>
        </authorList>
    </citation>
    <scope>IDENTIFICATION</scope>
</reference>
<sequence>MEKIMSCFGIIYRGWLLSLVVAKICRCRSVRLGRCGLFYVEHIRLCLIGGIVIEVDDFRVTVSFFNTHYTKPFIITISDIRIEGECNQLSLTPTYKKQCCHKDFRRYLHWLQYTSTVIRTARVVFLGVTPGSLLHSTFQQLQLDGYRDREGMQIELSCKLLQAKLFSRGTTQNTAPLLVLSLGLSVCCNIPLDILKLKRLGARITDPQLILSDGLLEYFHDHSIRKKTKTTSDQFFTSFNIESLLNTSLKLDIENLVLRYTANMDYSEMRTVAARLNVASLSTEDNQQFAIVLTGINVDDQTRETLFSCNEFDATLNRASDSPGILLADMKIFNPHFVTNQKAIVEWTGYYRNIGQRISTSVEGHFDDDFSAASTGKLSITAGSKIWISVENKIFKAFSNLHVNLFLDLHVVPTEMKTFCWESLYVEVNSFHCRLLLSNGQEINASLELGTFRVNDNFASAEIGLESVWIRQGNLFIGHLDSPFCHVWGTILIVGALLIQYSRNNEMRRLLVKLVECQIEYEEELIRQMASFLSSLLYSGTSSAACNTSSAFQPYPPPQVVSAAQISVENVAIFILARHSLYLILSIEQLRLDVLPSSTTLSMLALNFKILQGIMTNDEFICWDDSAQIKSEHIVGFSIPLLFHFNLWNIKCGYSDRLMMRLSWLLSSWEWVLLAESTVNLVWSTTVHIIFLETFRSLKQIWDLFGRNTSSKAF</sequence>
<organism evidence="3">
    <name type="scientific">Brugia timori</name>
    <dbReference type="NCBI Taxonomy" id="42155"/>
    <lineage>
        <taxon>Eukaryota</taxon>
        <taxon>Metazoa</taxon>
        <taxon>Ecdysozoa</taxon>
        <taxon>Nematoda</taxon>
        <taxon>Chromadorea</taxon>
        <taxon>Rhabditida</taxon>
        <taxon>Spirurina</taxon>
        <taxon>Spiruromorpha</taxon>
        <taxon>Filarioidea</taxon>
        <taxon>Onchocercidae</taxon>
        <taxon>Brugia</taxon>
    </lineage>
</organism>
<protein>
    <submittedName>
        <fullName evidence="3">Fmp27_GFWDK domain-containing protein</fullName>
    </submittedName>
</protein>
<evidence type="ECO:0000313" key="3">
    <source>
        <dbReference type="WBParaSite" id="BTMF_0000101701-mRNA-1"/>
    </source>
</evidence>
<evidence type="ECO:0000313" key="2">
    <source>
        <dbReference type="Proteomes" id="UP000280834"/>
    </source>
</evidence>
<dbReference type="EMBL" id="UZAG01000186">
    <property type="protein sequence ID" value="VDO07494.1"/>
    <property type="molecule type" value="Genomic_DNA"/>
</dbReference>
<name>A0A0R3Q3Z6_9BILA</name>